<name>A0ABW7Z1K3_9ACTN</name>
<dbReference type="Gene3D" id="3.40.50.410">
    <property type="entry name" value="von Willebrand factor, type A domain"/>
    <property type="match status" value="1"/>
</dbReference>
<feature type="domain" description="VWFA" evidence="1">
    <location>
        <begin position="385"/>
        <end position="573"/>
    </location>
</feature>
<sequence length="577" mass="61899">MGLRVFFGGVGADNPEEPSQKLACGDGGAKLAVLASSEKAELLRKIAATYNGREVDGRCADVVVTTKPSGAALVALATQWDERVDGPRPDVWSPASSSWLTLLRQRTAAADKPSPVAEENPSVARTPLVIAMPRPMAEALGWPGKKLGWSDILELSGQGWAEYGHPEWGTFRLGKTNPNFSTSGLNATVGAYFAATGLSGDLTEKNVADEKTRRFVQAMERSIVHYGDTTLTFLSNLQRADDAGVGLTYISAVTVEEKSVWDYNQGNPTGDPKTLGKHAKPKVPLVAVYPKEGTLISDNPFALLKGADPVKTRLAADFLAYLQEPRQQAQFAEYAFRGHDGTPGKLITEANGLLPRQPETTLKPPAPNVLDKVLLSWAELRKPANVLLVIDTSGSMGSPVPETGKTKLELARQATVNALPQFGAADRVGLWMFSLHRDGLKDHLPLTEVAPMTAEHRGELKERIEGLSPEGGTGLYDTALAAHRTVLGNLDRGAINAVVFLTDGQNEDPQSISLENLLPELKAEQGADTVRLFTIAYGEDADLTVLKQISEATDAAAYDSRKPGSIDQVFTAVVSNF</sequence>
<dbReference type="Pfam" id="PF00092">
    <property type="entry name" value="VWA"/>
    <property type="match status" value="1"/>
</dbReference>
<evidence type="ECO:0000259" key="1">
    <source>
        <dbReference type="PROSITE" id="PS50234"/>
    </source>
</evidence>
<dbReference type="SUPFAM" id="SSF53300">
    <property type="entry name" value="vWA-like"/>
    <property type="match status" value="1"/>
</dbReference>
<dbReference type="InterPro" id="IPR036465">
    <property type="entry name" value="vWFA_dom_sf"/>
</dbReference>
<accession>A0ABW7Z1K3</accession>
<dbReference type="EMBL" id="JBITGY010000008">
    <property type="protein sequence ID" value="MFI6501710.1"/>
    <property type="molecule type" value="Genomic_DNA"/>
</dbReference>
<dbReference type="PROSITE" id="PS50234">
    <property type="entry name" value="VWFA"/>
    <property type="match status" value="1"/>
</dbReference>
<dbReference type="Proteomes" id="UP001612741">
    <property type="component" value="Unassembled WGS sequence"/>
</dbReference>
<keyword evidence="3" id="KW-1185">Reference proteome</keyword>
<reference evidence="2 3" key="1">
    <citation type="submission" date="2024-10" db="EMBL/GenBank/DDBJ databases">
        <title>The Natural Products Discovery Center: Release of the First 8490 Sequenced Strains for Exploring Actinobacteria Biosynthetic Diversity.</title>
        <authorList>
            <person name="Kalkreuter E."/>
            <person name="Kautsar S.A."/>
            <person name="Yang D."/>
            <person name="Bader C.D."/>
            <person name="Teijaro C.N."/>
            <person name="Fluegel L."/>
            <person name="Davis C.M."/>
            <person name="Simpson J.R."/>
            <person name="Lauterbach L."/>
            <person name="Steele A.D."/>
            <person name="Gui C."/>
            <person name="Meng S."/>
            <person name="Li G."/>
            <person name="Viehrig K."/>
            <person name="Ye F."/>
            <person name="Su P."/>
            <person name="Kiefer A.F."/>
            <person name="Nichols A."/>
            <person name="Cepeda A.J."/>
            <person name="Yan W."/>
            <person name="Fan B."/>
            <person name="Jiang Y."/>
            <person name="Adhikari A."/>
            <person name="Zheng C.-J."/>
            <person name="Schuster L."/>
            <person name="Cowan T.M."/>
            <person name="Smanski M.J."/>
            <person name="Chevrette M.G."/>
            <person name="De Carvalho L.P.S."/>
            <person name="Shen B."/>
        </authorList>
    </citation>
    <scope>NUCLEOTIDE SEQUENCE [LARGE SCALE GENOMIC DNA]</scope>
    <source>
        <strain evidence="2 3">NPDC050545</strain>
    </source>
</reference>
<dbReference type="InterPro" id="IPR051173">
    <property type="entry name" value="Ca_channel_alpha-2/delta"/>
</dbReference>
<gene>
    <name evidence="2" type="ORF">ACIBG2_30320</name>
</gene>
<comment type="caution">
    <text evidence="2">The sequence shown here is derived from an EMBL/GenBank/DDBJ whole genome shotgun (WGS) entry which is preliminary data.</text>
</comment>
<evidence type="ECO:0000313" key="2">
    <source>
        <dbReference type="EMBL" id="MFI6501710.1"/>
    </source>
</evidence>
<organism evidence="2 3">
    <name type="scientific">Nonomuraea typhae</name>
    <dbReference type="NCBI Taxonomy" id="2603600"/>
    <lineage>
        <taxon>Bacteria</taxon>
        <taxon>Bacillati</taxon>
        <taxon>Actinomycetota</taxon>
        <taxon>Actinomycetes</taxon>
        <taxon>Streptosporangiales</taxon>
        <taxon>Streptosporangiaceae</taxon>
        <taxon>Nonomuraea</taxon>
    </lineage>
</organism>
<dbReference type="Gene3D" id="3.40.190.10">
    <property type="entry name" value="Periplasmic binding protein-like II"/>
    <property type="match status" value="2"/>
</dbReference>
<dbReference type="SMART" id="SM00327">
    <property type="entry name" value="VWA"/>
    <property type="match status" value="1"/>
</dbReference>
<protein>
    <submittedName>
        <fullName evidence="2">Extracellular solute-binding protein</fullName>
    </submittedName>
</protein>
<dbReference type="InterPro" id="IPR002035">
    <property type="entry name" value="VWF_A"/>
</dbReference>
<evidence type="ECO:0000313" key="3">
    <source>
        <dbReference type="Proteomes" id="UP001612741"/>
    </source>
</evidence>
<dbReference type="Pfam" id="PF13531">
    <property type="entry name" value="SBP_bac_11"/>
    <property type="match status" value="1"/>
</dbReference>
<proteinExistence type="predicted"/>
<dbReference type="PANTHER" id="PTHR10166:SF37">
    <property type="entry name" value="STOLID, ISOFORM H"/>
    <property type="match status" value="1"/>
</dbReference>
<dbReference type="PANTHER" id="PTHR10166">
    <property type="entry name" value="VOLTAGE-DEPENDENT CALCIUM CHANNEL SUBUNIT ALPHA-2/DELTA-RELATED"/>
    <property type="match status" value="1"/>
</dbReference>
<dbReference type="SUPFAM" id="SSF53850">
    <property type="entry name" value="Periplasmic binding protein-like II"/>
    <property type="match status" value="1"/>
</dbReference>
<dbReference type="RefSeq" id="WP_397086464.1">
    <property type="nucleotide sequence ID" value="NZ_JBITGY010000008.1"/>
</dbReference>